<keyword evidence="1" id="KW-0812">Transmembrane</keyword>
<dbReference type="RefSeq" id="WP_154380295.1">
    <property type="nucleotide sequence ID" value="NZ_WKJJ01000022.1"/>
</dbReference>
<dbReference type="Proteomes" id="UP000446768">
    <property type="component" value="Unassembled WGS sequence"/>
</dbReference>
<evidence type="ECO:0000256" key="1">
    <source>
        <dbReference type="SAM" id="Phobius"/>
    </source>
</evidence>
<dbReference type="InterPro" id="IPR038522">
    <property type="entry name" value="T4/T6SS_DotU_sf"/>
</dbReference>
<dbReference type="PANTHER" id="PTHR38033">
    <property type="entry name" value="MEMBRANE PROTEIN-RELATED"/>
    <property type="match status" value="1"/>
</dbReference>
<proteinExistence type="predicted"/>
<dbReference type="InterPro" id="IPR017732">
    <property type="entry name" value="T4/T6SS_DotU"/>
</dbReference>
<keyword evidence="1" id="KW-0472">Membrane</keyword>
<dbReference type="Pfam" id="PF09850">
    <property type="entry name" value="DotU"/>
    <property type="match status" value="1"/>
</dbReference>
<comment type="caution">
    <text evidence="3">The sequence shown here is derived from an EMBL/GenBank/DDBJ whole genome shotgun (WGS) entry which is preliminary data.</text>
</comment>
<dbReference type="AlphaFoldDB" id="A0A7X2IT66"/>
<dbReference type="NCBIfam" id="NF038228">
    <property type="entry name" value="IcmH_DotU_IVB"/>
    <property type="match status" value="1"/>
</dbReference>
<evidence type="ECO:0000313" key="3">
    <source>
        <dbReference type="EMBL" id="MRV75594.1"/>
    </source>
</evidence>
<protein>
    <submittedName>
        <fullName evidence="3">DotU family type IV/VI secretion system protein</fullName>
    </submittedName>
</protein>
<keyword evidence="4" id="KW-1185">Reference proteome</keyword>
<dbReference type="Gene3D" id="1.25.40.590">
    <property type="entry name" value="Type IV / VI secretion system, DotU"/>
    <property type="match status" value="1"/>
</dbReference>
<feature type="domain" description="Type IV / VI secretion system DotU" evidence="2">
    <location>
        <begin position="19"/>
        <end position="217"/>
    </location>
</feature>
<sequence length="248" mass="28075">MSTRIERRSAQREARLLSLADLLHEGFYLLHLLKQRHAPGELEDFQPRIVRMLDDFEKEARRLHAHGDDIEAAQYAYCAALDEIVLSSDFGLRGAWERTPLQLTVFGDQLAGKHFFDKLEALRGKGAVRLQALQVFHMCLLMGFKGRYAMDDRDRLAWITARLGDEIAHIKGKGRGFAPQAARPDQVAHQLRRDVPPWLLALLLVLTAASAYGAMQWSLLRESRQRMAVHANVVQLPPQPASLTITLP</sequence>
<organism evidence="3 4">
    <name type="scientific">Pseudoduganella rivuli</name>
    <dbReference type="NCBI Taxonomy" id="2666085"/>
    <lineage>
        <taxon>Bacteria</taxon>
        <taxon>Pseudomonadati</taxon>
        <taxon>Pseudomonadota</taxon>
        <taxon>Betaproteobacteria</taxon>
        <taxon>Burkholderiales</taxon>
        <taxon>Oxalobacteraceae</taxon>
        <taxon>Telluria group</taxon>
        <taxon>Pseudoduganella</taxon>
    </lineage>
</organism>
<evidence type="ECO:0000259" key="2">
    <source>
        <dbReference type="Pfam" id="PF09850"/>
    </source>
</evidence>
<accession>A0A7X2IT66</accession>
<gene>
    <name evidence="3" type="ORF">GJ700_28150</name>
</gene>
<reference evidence="3 4" key="1">
    <citation type="submission" date="2019-11" db="EMBL/GenBank/DDBJ databases">
        <title>Novel species isolated from a subtropical stream in China.</title>
        <authorList>
            <person name="Lu H."/>
        </authorList>
    </citation>
    <scope>NUCLEOTIDE SEQUENCE [LARGE SCALE GENOMIC DNA]</scope>
    <source>
        <strain evidence="3 4">FT92W</strain>
    </source>
</reference>
<feature type="transmembrane region" description="Helical" evidence="1">
    <location>
        <begin position="198"/>
        <end position="220"/>
    </location>
</feature>
<dbReference type="NCBIfam" id="TIGR03349">
    <property type="entry name" value="IV_VI_DotU"/>
    <property type="match status" value="1"/>
</dbReference>
<evidence type="ECO:0000313" key="4">
    <source>
        <dbReference type="Proteomes" id="UP000446768"/>
    </source>
</evidence>
<dbReference type="EMBL" id="WKJJ01000022">
    <property type="protein sequence ID" value="MRV75594.1"/>
    <property type="molecule type" value="Genomic_DNA"/>
</dbReference>
<name>A0A7X2IT66_9BURK</name>
<dbReference type="PANTHER" id="PTHR38033:SF1">
    <property type="entry name" value="DOTU FAMILY TYPE IV_VI SECRETION SYSTEM PROTEIN"/>
    <property type="match status" value="1"/>
</dbReference>
<keyword evidence="1" id="KW-1133">Transmembrane helix</keyword>